<keyword evidence="1" id="KW-0808">Transferase</keyword>
<comment type="caution">
    <text evidence="1">The sequence shown here is derived from an EMBL/GenBank/DDBJ whole genome shotgun (WGS) entry which is preliminary data.</text>
</comment>
<evidence type="ECO:0000313" key="1">
    <source>
        <dbReference type="EMBL" id="OAT85821.1"/>
    </source>
</evidence>
<reference evidence="1 2" key="1">
    <citation type="submission" date="2016-04" db="EMBL/GenBank/DDBJ databases">
        <authorList>
            <person name="Evans L.H."/>
            <person name="Alamgir A."/>
            <person name="Owens N."/>
            <person name="Weber N.D."/>
            <person name="Virtaneva K."/>
            <person name="Barbian K."/>
            <person name="Babar A."/>
            <person name="Rosenke K."/>
        </authorList>
    </citation>
    <scope>NUCLEOTIDE SEQUENCE [LARGE SCALE GENOMIC DNA]</scope>
    <source>
        <strain evidence="1 2">LMa1</strain>
    </source>
</reference>
<dbReference type="GO" id="GO:0032259">
    <property type="term" value="P:methylation"/>
    <property type="evidence" value="ECO:0007669"/>
    <property type="project" value="UniProtKB-KW"/>
</dbReference>
<dbReference type="Proteomes" id="UP000078532">
    <property type="component" value="Unassembled WGS sequence"/>
</dbReference>
<protein>
    <submittedName>
        <fullName evidence="1">SAM-dependent methyltransferase</fullName>
    </submittedName>
</protein>
<keyword evidence="1" id="KW-0489">Methyltransferase</keyword>
<dbReference type="PANTHER" id="PTHR38451">
    <property type="entry name" value="TRNA (ADENINE(22)-N(1))-METHYLTRANSFERASE"/>
    <property type="match status" value="1"/>
</dbReference>
<dbReference type="PANTHER" id="PTHR38451:SF1">
    <property type="entry name" value="TRNA (ADENINE(22)-N(1))-METHYLTRANSFERASE"/>
    <property type="match status" value="1"/>
</dbReference>
<dbReference type="InterPro" id="IPR029063">
    <property type="entry name" value="SAM-dependent_MTases_sf"/>
</dbReference>
<organism evidence="1 2">
    <name type="scientific">Desulfotomaculum copahuensis</name>
    <dbReference type="NCBI Taxonomy" id="1838280"/>
    <lineage>
        <taxon>Bacteria</taxon>
        <taxon>Bacillati</taxon>
        <taxon>Bacillota</taxon>
        <taxon>Clostridia</taxon>
        <taxon>Eubacteriales</taxon>
        <taxon>Desulfotomaculaceae</taxon>
        <taxon>Desulfotomaculum</taxon>
    </lineage>
</organism>
<dbReference type="AlphaFoldDB" id="A0A1B7LHP3"/>
<gene>
    <name evidence="1" type="ORF">A6M21_04895</name>
</gene>
<sequence length="230" mass="25200">MELTGRLAAIAAYVPAGPVVADIGTDHARLPIYLVEKGICPRVLATDLHEKPFQSACRAVSEHGLADRIEVRLGDGLRPLVPGEAGVVVVAGMGGNTIRRILAGGPAVLAGVKSLVLQPMADAGDLRRWLVDNGWRLVEESLVEEDGHLYTIMAAEPGWEEISDPWLLEVGPRLVERCDPLLLKHLERIKSEYQRVLCCLARSRSQAAERKALDLTVKLNRIREVLARCR</sequence>
<dbReference type="OrthoDB" id="5881184at2"/>
<accession>A0A1B7LHP3</accession>
<keyword evidence="2" id="KW-1185">Reference proteome</keyword>
<dbReference type="Gene3D" id="3.40.50.150">
    <property type="entry name" value="Vaccinia Virus protein VP39"/>
    <property type="match status" value="1"/>
</dbReference>
<evidence type="ECO:0000313" key="2">
    <source>
        <dbReference type="Proteomes" id="UP000078532"/>
    </source>
</evidence>
<name>A0A1B7LHP3_9FIRM</name>
<proteinExistence type="predicted"/>
<dbReference type="InterPro" id="IPR006901">
    <property type="entry name" value="TrmK"/>
</dbReference>
<dbReference type="PIRSF" id="PIRSF018637">
    <property type="entry name" value="TrmK"/>
    <property type="match status" value="1"/>
</dbReference>
<dbReference type="SUPFAM" id="SSF53335">
    <property type="entry name" value="S-adenosyl-L-methionine-dependent methyltransferases"/>
    <property type="match status" value="1"/>
</dbReference>
<dbReference type="STRING" id="1838280.A6M21_04895"/>
<dbReference type="GO" id="GO:0160105">
    <property type="term" value="F:tRNA (adenine(22)-N1)-methyltransferase activity"/>
    <property type="evidence" value="ECO:0007669"/>
    <property type="project" value="InterPro"/>
</dbReference>
<dbReference type="RefSeq" id="WP_066666561.1">
    <property type="nucleotide sequence ID" value="NZ_LYVF01000047.1"/>
</dbReference>
<dbReference type="Pfam" id="PF12847">
    <property type="entry name" value="Methyltransf_18"/>
    <property type="match status" value="1"/>
</dbReference>
<dbReference type="EMBL" id="LYVF01000047">
    <property type="protein sequence ID" value="OAT85821.1"/>
    <property type="molecule type" value="Genomic_DNA"/>
</dbReference>